<sequence length="489" mass="53452">MPTVAYVLNKTERVTPQMRADVVVVGSGPGGAVTAALCAEAGRSVLLVEEGPNLPVEWPAHFSRDEILHKYRNAGVSIALGSTQIAYVEGRCVGGGSEINRGLYHRSPAYVLDGWSADFEVHQLSLDELMPHFTACEEIARVEYLPGEASGMSTRLYEGAMTLGWHVIEAPRLYRYTGRASSKQSMSETFVPRFLEAGGWLIADTVVRHLSRSGGKWRLDATHAPAGGDPQPVEISADKVFVACGAVQTPALLRRSGLRKNIGNSLRFHPMLKVVAEFEDEVNVSGDFDPVHQIKEFEPHFGMGCSISSRPMLALAMASRPDCLAQLEHHWRRMGIYYVQTTGGCAMVRNLPLFRDPLIRVRHSEWDLHQYAEGLRRLAEALLAAGAIAIYPAAPGYPVLRSMADLRRLPESLPIRSGNLTSVHLFSSCPMGENDALCATDSFGRVRETDGLYIADASLLCGPTVVNPQGTVMAIAHRNAAHAIENRFI</sequence>
<comment type="caution">
    <text evidence="7">The sequence shown here is derived from an EMBL/GenBank/DDBJ whole genome shotgun (WGS) entry which is preliminary data.</text>
</comment>
<dbReference type="InterPro" id="IPR007867">
    <property type="entry name" value="GMC_OxRtase_C"/>
</dbReference>
<evidence type="ECO:0000256" key="1">
    <source>
        <dbReference type="ARBA" id="ARBA00010790"/>
    </source>
</evidence>
<dbReference type="PANTHER" id="PTHR46056:SF12">
    <property type="entry name" value="LONG-CHAIN-ALCOHOL OXIDASE"/>
    <property type="match status" value="1"/>
</dbReference>
<dbReference type="SUPFAM" id="SSF51905">
    <property type="entry name" value="FAD/NAD(P)-binding domain"/>
    <property type="match status" value="1"/>
</dbReference>
<reference evidence="7 8" key="1">
    <citation type="journal article" date="2018" name="FEMS Microbiol. Ecol.">
        <title>Co-invading symbiotic mutualists of Medicago polymorpha retain high ancestral diversity and contain diverse accessory genomes.</title>
        <authorList>
            <person name="Porter S.S."/>
            <person name="Faber-Hammond J.J."/>
            <person name="Friesen M.L."/>
        </authorList>
    </citation>
    <scope>NUCLEOTIDE SEQUENCE [LARGE SCALE GENOMIC DNA]</scope>
    <source>
        <strain evidence="7 8">Str16</strain>
    </source>
</reference>
<dbReference type="Pfam" id="PF13450">
    <property type="entry name" value="NAD_binding_8"/>
    <property type="match status" value="1"/>
</dbReference>
<evidence type="ECO:0000259" key="5">
    <source>
        <dbReference type="Pfam" id="PF00732"/>
    </source>
</evidence>
<dbReference type="Gene3D" id="3.50.50.60">
    <property type="entry name" value="FAD/NAD(P)-binding domain"/>
    <property type="match status" value="2"/>
</dbReference>
<keyword evidence="2" id="KW-0285">Flavoprotein</keyword>
<feature type="domain" description="Glucose-methanol-choline oxidoreductase N-terminal" evidence="5">
    <location>
        <begin position="71"/>
        <end position="270"/>
    </location>
</feature>
<dbReference type="PANTHER" id="PTHR46056">
    <property type="entry name" value="LONG-CHAIN-ALCOHOL OXIDASE"/>
    <property type="match status" value="1"/>
</dbReference>
<dbReference type="EMBL" id="NBUC01000155">
    <property type="protein sequence ID" value="PLT94967.1"/>
    <property type="molecule type" value="Genomic_DNA"/>
</dbReference>
<evidence type="ECO:0000313" key="8">
    <source>
        <dbReference type="Proteomes" id="UP001190825"/>
    </source>
</evidence>
<dbReference type="PRINTS" id="PR00368">
    <property type="entry name" value="FADPNR"/>
</dbReference>
<dbReference type="InterPro" id="IPR036188">
    <property type="entry name" value="FAD/NAD-bd_sf"/>
</dbReference>
<evidence type="ECO:0000256" key="4">
    <source>
        <dbReference type="ARBA" id="ARBA00023002"/>
    </source>
</evidence>
<evidence type="ECO:0000256" key="2">
    <source>
        <dbReference type="ARBA" id="ARBA00022630"/>
    </source>
</evidence>
<keyword evidence="3" id="KW-0274">FAD</keyword>
<evidence type="ECO:0000259" key="6">
    <source>
        <dbReference type="Pfam" id="PF05199"/>
    </source>
</evidence>
<evidence type="ECO:0008006" key="9">
    <source>
        <dbReference type="Google" id="ProtNLM"/>
    </source>
</evidence>
<accession>A0ABX4TD80</accession>
<gene>
    <name evidence="7" type="ORF">BMJ33_30760</name>
</gene>
<keyword evidence="4" id="KW-0560">Oxidoreductase</keyword>
<dbReference type="Proteomes" id="UP001190825">
    <property type="component" value="Unassembled WGS sequence"/>
</dbReference>
<organism evidence="7 8">
    <name type="scientific">Sinorhizobium medicae</name>
    <dbReference type="NCBI Taxonomy" id="110321"/>
    <lineage>
        <taxon>Bacteria</taxon>
        <taxon>Pseudomonadati</taxon>
        <taxon>Pseudomonadota</taxon>
        <taxon>Alphaproteobacteria</taxon>
        <taxon>Hyphomicrobiales</taxon>
        <taxon>Rhizobiaceae</taxon>
        <taxon>Sinorhizobium/Ensifer group</taxon>
        <taxon>Sinorhizobium</taxon>
    </lineage>
</organism>
<dbReference type="Pfam" id="PF00732">
    <property type="entry name" value="GMC_oxred_N"/>
    <property type="match status" value="1"/>
</dbReference>
<keyword evidence="8" id="KW-1185">Reference proteome</keyword>
<dbReference type="Pfam" id="PF05199">
    <property type="entry name" value="GMC_oxred_C"/>
    <property type="match status" value="1"/>
</dbReference>
<evidence type="ECO:0000256" key="3">
    <source>
        <dbReference type="ARBA" id="ARBA00022827"/>
    </source>
</evidence>
<protein>
    <recommendedName>
        <fullName evidence="9">Glucose-methanol-choline oxidoreductase</fullName>
    </recommendedName>
</protein>
<proteinExistence type="inferred from homology"/>
<name>A0ABX4TD80_9HYPH</name>
<evidence type="ECO:0000313" key="7">
    <source>
        <dbReference type="EMBL" id="PLT94967.1"/>
    </source>
</evidence>
<comment type="similarity">
    <text evidence="1">Belongs to the GMC oxidoreductase family.</text>
</comment>
<dbReference type="InterPro" id="IPR000172">
    <property type="entry name" value="GMC_OxRdtase_N"/>
</dbReference>
<feature type="domain" description="Glucose-methanol-choline oxidoreductase C-terminal" evidence="6">
    <location>
        <begin position="361"/>
        <end position="476"/>
    </location>
</feature>